<dbReference type="EMBL" id="BAAALS010000055">
    <property type="protein sequence ID" value="GAA1777509.1"/>
    <property type="molecule type" value="Genomic_DNA"/>
</dbReference>
<dbReference type="Pfam" id="PF01527">
    <property type="entry name" value="HTH_Tnp_1"/>
    <property type="match status" value="1"/>
</dbReference>
<dbReference type="SUPFAM" id="SSF46689">
    <property type="entry name" value="Homeodomain-like"/>
    <property type="match status" value="1"/>
</dbReference>
<evidence type="ECO:0008006" key="4">
    <source>
        <dbReference type="Google" id="ProtNLM"/>
    </source>
</evidence>
<evidence type="ECO:0000256" key="1">
    <source>
        <dbReference type="SAM" id="MobiDB-lite"/>
    </source>
</evidence>
<protein>
    <recommendedName>
        <fullName evidence="4">Transposase</fullName>
    </recommendedName>
</protein>
<gene>
    <name evidence="2" type="ORF">GCM10009681_55890</name>
</gene>
<accession>A0ABN2L6Y8</accession>
<dbReference type="Gene3D" id="1.10.10.60">
    <property type="entry name" value="Homeodomain-like"/>
    <property type="match status" value="1"/>
</dbReference>
<dbReference type="InterPro" id="IPR002514">
    <property type="entry name" value="Transposase_8"/>
</dbReference>
<proteinExistence type="predicted"/>
<keyword evidence="3" id="KW-1185">Reference proteome</keyword>
<dbReference type="Proteomes" id="UP001500655">
    <property type="component" value="Unassembled WGS sequence"/>
</dbReference>
<evidence type="ECO:0000313" key="2">
    <source>
        <dbReference type="EMBL" id="GAA1777509.1"/>
    </source>
</evidence>
<evidence type="ECO:0000313" key="3">
    <source>
        <dbReference type="Proteomes" id="UP001500655"/>
    </source>
</evidence>
<reference evidence="2 3" key="1">
    <citation type="journal article" date="2019" name="Int. J. Syst. Evol. Microbiol.">
        <title>The Global Catalogue of Microorganisms (GCM) 10K type strain sequencing project: providing services to taxonomists for standard genome sequencing and annotation.</title>
        <authorList>
            <consortium name="The Broad Institute Genomics Platform"/>
            <consortium name="The Broad Institute Genome Sequencing Center for Infectious Disease"/>
            <person name="Wu L."/>
            <person name="Ma J."/>
        </authorList>
    </citation>
    <scope>NUCLEOTIDE SEQUENCE [LARGE SCALE GENOMIC DNA]</scope>
    <source>
        <strain evidence="2 3">JCM 13249</strain>
    </source>
</reference>
<organism evidence="2 3">
    <name type="scientific">Luedemannella helvata</name>
    <dbReference type="NCBI Taxonomy" id="349315"/>
    <lineage>
        <taxon>Bacteria</taxon>
        <taxon>Bacillati</taxon>
        <taxon>Actinomycetota</taxon>
        <taxon>Actinomycetes</taxon>
        <taxon>Micromonosporales</taxon>
        <taxon>Micromonosporaceae</taxon>
        <taxon>Luedemannella</taxon>
    </lineage>
</organism>
<dbReference type="RefSeq" id="WP_344088619.1">
    <property type="nucleotide sequence ID" value="NZ_BAAALS010000055.1"/>
</dbReference>
<feature type="region of interest" description="Disordered" evidence="1">
    <location>
        <begin position="80"/>
        <end position="116"/>
    </location>
</feature>
<comment type="caution">
    <text evidence="2">The sequence shown here is derived from an EMBL/GenBank/DDBJ whole genome shotgun (WGS) entry which is preliminary data.</text>
</comment>
<dbReference type="InterPro" id="IPR009057">
    <property type="entry name" value="Homeodomain-like_sf"/>
</dbReference>
<sequence>MARAKKTFTPAYRDEAVKMVIETSRPVAQVARELGINEGTLGNWVNAYRREHPVDEAPLTVSERARLRDLEEVRELRMRNEFLGKRRPSSPRSTGEQQVRVHRRREGPLPGREDVRLGGRVAGRLLRMA</sequence>
<name>A0ABN2L6Y8_9ACTN</name>